<proteinExistence type="predicted"/>
<evidence type="ECO:0000313" key="2">
    <source>
        <dbReference type="Proteomes" id="UP000235023"/>
    </source>
</evidence>
<accession>A0A2J5HN58</accession>
<dbReference type="PANTHER" id="PTHR46082">
    <property type="entry name" value="ATP/GTP-BINDING PROTEIN-RELATED"/>
    <property type="match status" value="1"/>
</dbReference>
<dbReference type="PANTHER" id="PTHR46082:SF6">
    <property type="entry name" value="AAA+ ATPASE DOMAIN-CONTAINING PROTEIN-RELATED"/>
    <property type="match status" value="1"/>
</dbReference>
<evidence type="ECO:0000313" key="1">
    <source>
        <dbReference type="EMBL" id="PLN78611.1"/>
    </source>
</evidence>
<dbReference type="EMBL" id="KZ559573">
    <property type="protein sequence ID" value="PLN78611.1"/>
    <property type="molecule type" value="Genomic_DNA"/>
</dbReference>
<gene>
    <name evidence="1" type="ORF">BDW42DRAFT_140167</name>
</gene>
<dbReference type="Proteomes" id="UP000235023">
    <property type="component" value="Unassembled WGS sequence"/>
</dbReference>
<dbReference type="InterPro" id="IPR053137">
    <property type="entry name" value="NLR-like"/>
</dbReference>
<dbReference type="SUPFAM" id="SSF53167">
    <property type="entry name" value="Purine and uridine phosphorylases"/>
    <property type="match status" value="1"/>
</dbReference>
<dbReference type="GO" id="GO:0003824">
    <property type="term" value="F:catalytic activity"/>
    <property type="evidence" value="ECO:0007669"/>
    <property type="project" value="InterPro"/>
</dbReference>
<reference evidence="2" key="1">
    <citation type="submission" date="2017-12" db="EMBL/GenBank/DDBJ databases">
        <authorList>
            <consortium name="DOE Joint Genome Institute"/>
            <person name="Mondo S.J."/>
            <person name="Kjaerbolling I."/>
            <person name="Vesth T.C."/>
            <person name="Frisvad J.C."/>
            <person name="Nybo J.L."/>
            <person name="Theobald S."/>
            <person name="Kuo A."/>
            <person name="Bowyer P."/>
            <person name="Matsuda Y."/>
            <person name="Lyhne E.K."/>
            <person name="Kogle M.E."/>
            <person name="Clum A."/>
            <person name="Lipzen A."/>
            <person name="Salamov A."/>
            <person name="Ngan C.Y."/>
            <person name="Daum C."/>
            <person name="Chiniquy J."/>
            <person name="Barry K."/>
            <person name="LaButti K."/>
            <person name="Haridas S."/>
            <person name="Simmons B.A."/>
            <person name="Magnuson J.K."/>
            <person name="Mortensen U.H."/>
            <person name="Larsen T.O."/>
            <person name="Grigoriev I.V."/>
            <person name="Baker S.E."/>
            <person name="Andersen M.R."/>
            <person name="Nordberg H.P."/>
            <person name="Cantor M.N."/>
            <person name="Hua S.X."/>
        </authorList>
    </citation>
    <scope>NUCLEOTIDE SEQUENCE [LARGE SCALE GENOMIC DNA]</scope>
    <source>
        <strain evidence="2">IBT 19404</strain>
    </source>
</reference>
<organism evidence="1 2">
    <name type="scientific">Aspergillus taichungensis</name>
    <dbReference type="NCBI Taxonomy" id="482145"/>
    <lineage>
        <taxon>Eukaryota</taxon>
        <taxon>Fungi</taxon>
        <taxon>Dikarya</taxon>
        <taxon>Ascomycota</taxon>
        <taxon>Pezizomycotina</taxon>
        <taxon>Eurotiomycetes</taxon>
        <taxon>Eurotiomycetidae</taxon>
        <taxon>Eurotiales</taxon>
        <taxon>Aspergillaceae</taxon>
        <taxon>Aspergillus</taxon>
        <taxon>Aspergillus subgen. Circumdati</taxon>
    </lineage>
</organism>
<dbReference type="GO" id="GO:0009116">
    <property type="term" value="P:nucleoside metabolic process"/>
    <property type="evidence" value="ECO:0007669"/>
    <property type="project" value="InterPro"/>
</dbReference>
<sequence length="356" mass="39706">MDNSQYRPLNRDGFEIAIICALPRETNAILCAMDEIWHDCRHYYGKMTGDDNSYDFGRIGLHCVVIVTLPSMGVVKASSSSRSLKMSFNSIKLALLVGICGAVPFKRDGSEIVLGDVIISETIVELDYGRQYHGSFERKDSVLDVHGRPNEEILGLLQRWKVPAILETLRRGSMCHLRYLLQCLNIEYPGPNRDMLFQPDYIHKHREHCMGCSDTAGTVCQFAHAATCNDILCDESQLVARYRLEEAAKSGNKIPVPSIHIGTIGTGNAVIKSARHRDQYAQLEGIIAFEMEGVGAWDKFNCLVIKGVCDYADSHKSKTWQDYAAAVAAAVAKEVLRQYVMPQKLPQPPIPNCETP</sequence>
<protein>
    <submittedName>
        <fullName evidence="1">Purine and uridine phosphorylase</fullName>
    </submittedName>
</protein>
<dbReference type="InterPro" id="IPR035994">
    <property type="entry name" value="Nucleoside_phosphorylase_sf"/>
</dbReference>
<dbReference type="OrthoDB" id="1658288at2759"/>
<dbReference type="AlphaFoldDB" id="A0A2J5HN58"/>
<name>A0A2J5HN58_9EURO</name>
<dbReference type="Gene3D" id="3.40.50.1580">
    <property type="entry name" value="Nucleoside phosphorylase domain"/>
    <property type="match status" value="1"/>
</dbReference>
<keyword evidence="2" id="KW-1185">Reference proteome</keyword>